<dbReference type="AlphaFoldDB" id="A0A9P8TLA1"/>
<accession>A0A9P8TLA1</accession>
<evidence type="ECO:0000256" key="1">
    <source>
        <dbReference type="SAM" id="Phobius"/>
    </source>
</evidence>
<reference evidence="2" key="1">
    <citation type="journal article" date="2021" name="Open Biol.">
        <title>Shared evolutionary footprints suggest mitochondrial oxidative damage underlies multiple complex I losses in fungi.</title>
        <authorList>
            <person name="Schikora-Tamarit M.A."/>
            <person name="Marcet-Houben M."/>
            <person name="Nosek J."/>
            <person name="Gabaldon T."/>
        </authorList>
    </citation>
    <scope>NUCLEOTIDE SEQUENCE</scope>
    <source>
        <strain evidence="2">CBS2887</strain>
    </source>
</reference>
<evidence type="ECO:0000313" key="3">
    <source>
        <dbReference type="Proteomes" id="UP000774326"/>
    </source>
</evidence>
<keyword evidence="1" id="KW-0812">Transmembrane</keyword>
<dbReference type="Proteomes" id="UP000774326">
    <property type="component" value="Unassembled WGS sequence"/>
</dbReference>
<sequence length="195" mass="21336">MTTSGSQMTRRGNNRRVSGGQGWVKDVLFQLVISTVGNQDRLPVEEGHFRDTTVGFHVNVLQNMNTSLLVQIEEHQITSVEPDSQMSGPIGRSSLDSCELIWEASRSVDQLTRVNIEDQDVGSGGNSNLVQISGWMNQVNDLTIDFRDSNGISLETLPMTLNGEKILEVLAFLTIGSVTFLLLMVLSVISRVGGS</sequence>
<organism evidence="2 3">
    <name type="scientific">Wickerhamomyces pijperi</name>
    <name type="common">Yeast</name>
    <name type="synonym">Pichia pijperi</name>
    <dbReference type="NCBI Taxonomy" id="599730"/>
    <lineage>
        <taxon>Eukaryota</taxon>
        <taxon>Fungi</taxon>
        <taxon>Dikarya</taxon>
        <taxon>Ascomycota</taxon>
        <taxon>Saccharomycotina</taxon>
        <taxon>Saccharomycetes</taxon>
        <taxon>Phaffomycetales</taxon>
        <taxon>Wickerhamomycetaceae</taxon>
        <taxon>Wickerhamomyces</taxon>
    </lineage>
</organism>
<name>A0A9P8TLA1_WICPI</name>
<dbReference type="EMBL" id="JAEUBG010002963">
    <property type="protein sequence ID" value="KAH3683763.1"/>
    <property type="molecule type" value="Genomic_DNA"/>
</dbReference>
<keyword evidence="1" id="KW-1133">Transmembrane helix</keyword>
<keyword evidence="3" id="KW-1185">Reference proteome</keyword>
<evidence type="ECO:0000313" key="2">
    <source>
        <dbReference type="EMBL" id="KAH3683763.1"/>
    </source>
</evidence>
<keyword evidence="1" id="KW-0472">Membrane</keyword>
<gene>
    <name evidence="2" type="ORF">WICPIJ_005282</name>
</gene>
<feature type="transmembrane region" description="Helical" evidence="1">
    <location>
        <begin position="169"/>
        <end position="189"/>
    </location>
</feature>
<protein>
    <submittedName>
        <fullName evidence="2">Uncharacterized protein</fullName>
    </submittedName>
</protein>
<comment type="caution">
    <text evidence="2">The sequence shown here is derived from an EMBL/GenBank/DDBJ whole genome shotgun (WGS) entry which is preliminary data.</text>
</comment>
<reference evidence="2" key="2">
    <citation type="submission" date="2021-01" db="EMBL/GenBank/DDBJ databases">
        <authorList>
            <person name="Schikora-Tamarit M.A."/>
        </authorList>
    </citation>
    <scope>NUCLEOTIDE SEQUENCE</scope>
    <source>
        <strain evidence="2">CBS2887</strain>
    </source>
</reference>
<proteinExistence type="predicted"/>